<accession>A0A9J6DBU3</accession>
<reference evidence="2" key="1">
    <citation type="journal article" date="2020" name="Cell">
        <title>Large-Scale Comparative Analyses of Tick Genomes Elucidate Their Genetic Diversity and Vector Capacities.</title>
        <authorList>
            <consortium name="Tick Genome and Microbiome Consortium (TIGMIC)"/>
            <person name="Jia N."/>
            <person name="Wang J."/>
            <person name="Shi W."/>
            <person name="Du L."/>
            <person name="Sun Y."/>
            <person name="Zhan W."/>
            <person name="Jiang J.F."/>
            <person name="Wang Q."/>
            <person name="Zhang B."/>
            <person name="Ji P."/>
            <person name="Bell-Sakyi L."/>
            <person name="Cui X.M."/>
            <person name="Yuan T.T."/>
            <person name="Jiang B.G."/>
            <person name="Yang W.F."/>
            <person name="Lam T.T."/>
            <person name="Chang Q.C."/>
            <person name="Ding S.J."/>
            <person name="Wang X.J."/>
            <person name="Zhu J.G."/>
            <person name="Ruan X.D."/>
            <person name="Zhao L."/>
            <person name="Wei J.T."/>
            <person name="Ye R.Z."/>
            <person name="Que T.C."/>
            <person name="Du C.H."/>
            <person name="Zhou Y.H."/>
            <person name="Cheng J.X."/>
            <person name="Dai P.F."/>
            <person name="Guo W.B."/>
            <person name="Han X.H."/>
            <person name="Huang E.J."/>
            <person name="Li L.F."/>
            <person name="Wei W."/>
            <person name="Gao Y.C."/>
            <person name="Liu J.Z."/>
            <person name="Shao H.Z."/>
            <person name="Wang X."/>
            <person name="Wang C.C."/>
            <person name="Yang T.C."/>
            <person name="Huo Q.B."/>
            <person name="Li W."/>
            <person name="Chen H.Y."/>
            <person name="Chen S.E."/>
            <person name="Zhou L.G."/>
            <person name="Ni X.B."/>
            <person name="Tian J.H."/>
            <person name="Sheng Y."/>
            <person name="Liu T."/>
            <person name="Pan Y.S."/>
            <person name="Xia L.Y."/>
            <person name="Li J."/>
            <person name="Zhao F."/>
            <person name="Cao W.C."/>
        </authorList>
    </citation>
    <scope>NUCLEOTIDE SEQUENCE</scope>
    <source>
        <strain evidence="2">Rmic-2018</strain>
    </source>
</reference>
<feature type="region of interest" description="Disordered" evidence="1">
    <location>
        <begin position="29"/>
        <end position="91"/>
    </location>
</feature>
<feature type="compositionally biased region" description="Basic and acidic residues" evidence="1">
    <location>
        <begin position="180"/>
        <end position="195"/>
    </location>
</feature>
<sequence length="195" mass="21269">MACSATGAHLGQFPLCRAHGARTSCKVAEDSRHTRVHKEHHSHGTASARRPATNKQDGARRERTLARAEEKTTDGRGSLGPAPGLQRFESPIPTSASCHLCDPVVQQAGGAVSSRKRSEITPTTLNEPVLADTRLPRQRRTGQRGLGGGRSASRHHFHHRMATTSVYVASFTERLSTPEGTRRTRSETVGCERHR</sequence>
<feature type="region of interest" description="Disordered" evidence="1">
    <location>
        <begin position="110"/>
        <end position="161"/>
    </location>
</feature>
<evidence type="ECO:0000256" key="1">
    <source>
        <dbReference type="SAM" id="MobiDB-lite"/>
    </source>
</evidence>
<feature type="region of interest" description="Disordered" evidence="1">
    <location>
        <begin position="174"/>
        <end position="195"/>
    </location>
</feature>
<dbReference type="EMBL" id="JABSTU010000010">
    <property type="protein sequence ID" value="KAH8019425.1"/>
    <property type="molecule type" value="Genomic_DNA"/>
</dbReference>
<keyword evidence="3" id="KW-1185">Reference proteome</keyword>
<comment type="caution">
    <text evidence="2">The sequence shown here is derived from an EMBL/GenBank/DDBJ whole genome shotgun (WGS) entry which is preliminary data.</text>
</comment>
<feature type="compositionally biased region" description="Basic residues" evidence="1">
    <location>
        <begin position="34"/>
        <end position="43"/>
    </location>
</feature>
<dbReference type="AlphaFoldDB" id="A0A9J6DBU3"/>
<organism evidence="2 3">
    <name type="scientific">Rhipicephalus microplus</name>
    <name type="common">Cattle tick</name>
    <name type="synonym">Boophilus microplus</name>
    <dbReference type="NCBI Taxonomy" id="6941"/>
    <lineage>
        <taxon>Eukaryota</taxon>
        <taxon>Metazoa</taxon>
        <taxon>Ecdysozoa</taxon>
        <taxon>Arthropoda</taxon>
        <taxon>Chelicerata</taxon>
        <taxon>Arachnida</taxon>
        <taxon>Acari</taxon>
        <taxon>Parasitiformes</taxon>
        <taxon>Ixodida</taxon>
        <taxon>Ixodoidea</taxon>
        <taxon>Ixodidae</taxon>
        <taxon>Rhipicephalinae</taxon>
        <taxon>Rhipicephalus</taxon>
        <taxon>Boophilus</taxon>
    </lineage>
</organism>
<protein>
    <submittedName>
        <fullName evidence="2">Uncharacterized protein</fullName>
    </submittedName>
</protein>
<name>A0A9J6DBU3_RHIMP</name>
<evidence type="ECO:0000313" key="3">
    <source>
        <dbReference type="Proteomes" id="UP000821866"/>
    </source>
</evidence>
<dbReference type="Proteomes" id="UP000821866">
    <property type="component" value="Chromosome 8"/>
</dbReference>
<proteinExistence type="predicted"/>
<gene>
    <name evidence="2" type="ORF">HPB51_019398</name>
</gene>
<feature type="compositionally biased region" description="Basic and acidic residues" evidence="1">
    <location>
        <begin position="57"/>
        <end position="74"/>
    </location>
</feature>
<evidence type="ECO:0000313" key="2">
    <source>
        <dbReference type="EMBL" id="KAH8019425.1"/>
    </source>
</evidence>
<feature type="compositionally biased region" description="Basic residues" evidence="1">
    <location>
        <begin position="152"/>
        <end position="161"/>
    </location>
</feature>
<reference evidence="2" key="2">
    <citation type="submission" date="2021-09" db="EMBL/GenBank/DDBJ databases">
        <authorList>
            <person name="Jia N."/>
            <person name="Wang J."/>
            <person name="Shi W."/>
            <person name="Du L."/>
            <person name="Sun Y."/>
            <person name="Zhan W."/>
            <person name="Jiang J."/>
            <person name="Wang Q."/>
            <person name="Zhang B."/>
            <person name="Ji P."/>
            <person name="Sakyi L.B."/>
            <person name="Cui X."/>
            <person name="Yuan T."/>
            <person name="Jiang B."/>
            <person name="Yang W."/>
            <person name="Lam T.T.-Y."/>
            <person name="Chang Q."/>
            <person name="Ding S."/>
            <person name="Wang X."/>
            <person name="Zhu J."/>
            <person name="Ruan X."/>
            <person name="Zhao L."/>
            <person name="Wei J."/>
            <person name="Que T."/>
            <person name="Du C."/>
            <person name="Cheng J."/>
            <person name="Dai P."/>
            <person name="Han X."/>
            <person name="Huang E."/>
            <person name="Gao Y."/>
            <person name="Liu J."/>
            <person name="Shao H."/>
            <person name="Ye R."/>
            <person name="Li L."/>
            <person name="Wei W."/>
            <person name="Wang X."/>
            <person name="Wang C."/>
            <person name="Huo Q."/>
            <person name="Li W."/>
            <person name="Guo W."/>
            <person name="Chen H."/>
            <person name="Chen S."/>
            <person name="Zhou L."/>
            <person name="Zhou L."/>
            <person name="Ni X."/>
            <person name="Tian J."/>
            <person name="Zhou Y."/>
            <person name="Sheng Y."/>
            <person name="Liu T."/>
            <person name="Pan Y."/>
            <person name="Xia L."/>
            <person name="Li J."/>
            <person name="Zhao F."/>
            <person name="Cao W."/>
        </authorList>
    </citation>
    <scope>NUCLEOTIDE SEQUENCE</scope>
    <source>
        <strain evidence="2">Rmic-2018</strain>
        <tissue evidence="2">Larvae</tissue>
    </source>
</reference>